<evidence type="ECO:0000256" key="2">
    <source>
        <dbReference type="ARBA" id="ARBA00022448"/>
    </source>
</evidence>
<reference evidence="9 10" key="1">
    <citation type="journal article" date="2024" name="Plant J.">
        <title>Genome sequences and population genomics reveal climatic adaptation and genomic divergence between two closely related sweetgum species.</title>
        <authorList>
            <person name="Xu W.Q."/>
            <person name="Ren C.Q."/>
            <person name="Zhang X.Y."/>
            <person name="Comes H.P."/>
            <person name="Liu X.H."/>
            <person name="Li Y.G."/>
            <person name="Kettle C.J."/>
            <person name="Jalonen R."/>
            <person name="Gaisberger H."/>
            <person name="Ma Y.Z."/>
            <person name="Qiu Y.X."/>
        </authorList>
    </citation>
    <scope>NUCLEOTIDE SEQUENCE [LARGE SCALE GENOMIC DNA]</scope>
    <source>
        <strain evidence="9">Hangzhou</strain>
    </source>
</reference>
<dbReference type="InterPro" id="IPR013057">
    <property type="entry name" value="AA_transpt_TM"/>
</dbReference>
<proteinExistence type="predicted"/>
<gene>
    <name evidence="9" type="ORF">L1049_025536</name>
</gene>
<dbReference type="PANTHER" id="PTHR48017">
    <property type="entry name" value="OS05G0424000 PROTEIN-RELATED"/>
    <property type="match status" value="1"/>
</dbReference>
<feature type="transmembrane region" description="Helical" evidence="7">
    <location>
        <begin position="268"/>
        <end position="290"/>
    </location>
</feature>
<feature type="domain" description="Amino acid transporter transmembrane" evidence="8">
    <location>
        <begin position="21"/>
        <end position="456"/>
    </location>
</feature>
<sequence length="471" mass="52247">MDVLPRGACGRFDDDLRRLKRTGTVWTAGAHIITAVIGFGVLSLAWAFSQLGWLAAPIVIFLYSFLTYYTSSLLTACYRSGDPKTGRRNSTYMDAVRSNLGGVKANICGVIQFLYLFGVATGYTIAASISMMAIKRSNCFHHSGGENGCHISSNPYMILFGVVQVILSQIPDFSQLRWFSIVADVMSFTYSTVALGLGIYKVAGTSQFHFRGSLTGIRIGNVTPARKIWMCLQALGNIASAYCYSIILIDVQDTIRSPPPEAETMKKAIRVSVAVTTFFYMFHGCIGYAAFGDFAPRNLLTGFGFYNPFWLLDIANTAVVIHLLVAYQVYCHLLFALVEKFASEKFGASQFITKEIIVPIPGFTPYKHNIFRLVWRTIFVILATIISMLLQFVNVNDLVGILGAVGFWPFTVYFPIEVYIVQQKIPKWCARWVGLKILCGACLFISIAGASGSFAGFLHDLKGYKPFETRY</sequence>
<feature type="transmembrane region" description="Helical" evidence="7">
    <location>
        <begin position="373"/>
        <end position="393"/>
    </location>
</feature>
<keyword evidence="10" id="KW-1185">Reference proteome</keyword>
<evidence type="ECO:0000313" key="10">
    <source>
        <dbReference type="Proteomes" id="UP001415857"/>
    </source>
</evidence>
<organism evidence="9 10">
    <name type="scientific">Liquidambar formosana</name>
    <name type="common">Formosan gum</name>
    <dbReference type="NCBI Taxonomy" id="63359"/>
    <lineage>
        <taxon>Eukaryota</taxon>
        <taxon>Viridiplantae</taxon>
        <taxon>Streptophyta</taxon>
        <taxon>Embryophyta</taxon>
        <taxon>Tracheophyta</taxon>
        <taxon>Spermatophyta</taxon>
        <taxon>Magnoliopsida</taxon>
        <taxon>eudicotyledons</taxon>
        <taxon>Gunneridae</taxon>
        <taxon>Pentapetalae</taxon>
        <taxon>Saxifragales</taxon>
        <taxon>Altingiaceae</taxon>
        <taxon>Liquidambar</taxon>
    </lineage>
</organism>
<feature type="transmembrane region" description="Helical" evidence="7">
    <location>
        <begin position="113"/>
        <end position="134"/>
    </location>
</feature>
<evidence type="ECO:0000256" key="5">
    <source>
        <dbReference type="ARBA" id="ARBA00022989"/>
    </source>
</evidence>
<name>A0AAP0NC12_LIQFO</name>
<keyword evidence="3 7" id="KW-0812">Transmembrane</keyword>
<feature type="transmembrane region" description="Helical" evidence="7">
    <location>
        <begin position="310"/>
        <end position="338"/>
    </location>
</feature>
<keyword evidence="6 7" id="KW-0472">Membrane</keyword>
<dbReference type="GO" id="GO:0016020">
    <property type="term" value="C:membrane"/>
    <property type="evidence" value="ECO:0007669"/>
    <property type="project" value="UniProtKB-SubCell"/>
</dbReference>
<comment type="caution">
    <text evidence="9">The sequence shown here is derived from an EMBL/GenBank/DDBJ whole genome shotgun (WGS) entry which is preliminary data.</text>
</comment>
<keyword evidence="2" id="KW-0813">Transport</keyword>
<comment type="subcellular location">
    <subcellularLocation>
        <location evidence="1">Membrane</location>
    </subcellularLocation>
</comment>
<keyword evidence="5 7" id="KW-1133">Transmembrane helix</keyword>
<dbReference type="EMBL" id="JBBPBK010000014">
    <property type="protein sequence ID" value="KAK9269963.1"/>
    <property type="molecule type" value="Genomic_DNA"/>
</dbReference>
<feature type="transmembrane region" description="Helical" evidence="7">
    <location>
        <begin position="25"/>
        <end position="48"/>
    </location>
</feature>
<dbReference type="Proteomes" id="UP001415857">
    <property type="component" value="Unassembled WGS sequence"/>
</dbReference>
<dbReference type="GO" id="GO:0006865">
    <property type="term" value="P:amino acid transport"/>
    <property type="evidence" value="ECO:0007669"/>
    <property type="project" value="UniProtKB-KW"/>
</dbReference>
<evidence type="ECO:0000256" key="6">
    <source>
        <dbReference type="ARBA" id="ARBA00023136"/>
    </source>
</evidence>
<feature type="transmembrane region" description="Helical" evidence="7">
    <location>
        <begin position="433"/>
        <end position="458"/>
    </location>
</feature>
<evidence type="ECO:0000256" key="4">
    <source>
        <dbReference type="ARBA" id="ARBA00022970"/>
    </source>
</evidence>
<feature type="transmembrane region" description="Helical" evidence="7">
    <location>
        <begin position="399"/>
        <end position="421"/>
    </location>
</feature>
<dbReference type="AlphaFoldDB" id="A0AAP0NC12"/>
<feature type="transmembrane region" description="Helical" evidence="7">
    <location>
        <begin position="178"/>
        <end position="200"/>
    </location>
</feature>
<dbReference type="Pfam" id="PF01490">
    <property type="entry name" value="Aa_trans"/>
    <property type="match status" value="1"/>
</dbReference>
<evidence type="ECO:0000313" key="9">
    <source>
        <dbReference type="EMBL" id="KAK9269963.1"/>
    </source>
</evidence>
<feature type="transmembrane region" description="Helical" evidence="7">
    <location>
        <begin position="54"/>
        <end position="78"/>
    </location>
</feature>
<evidence type="ECO:0000256" key="7">
    <source>
        <dbReference type="SAM" id="Phobius"/>
    </source>
</evidence>
<evidence type="ECO:0000256" key="1">
    <source>
        <dbReference type="ARBA" id="ARBA00004370"/>
    </source>
</evidence>
<keyword evidence="4" id="KW-0029">Amino-acid transport</keyword>
<evidence type="ECO:0000256" key="3">
    <source>
        <dbReference type="ARBA" id="ARBA00022692"/>
    </source>
</evidence>
<accession>A0AAP0NC12</accession>
<evidence type="ECO:0000259" key="8">
    <source>
        <dbReference type="Pfam" id="PF01490"/>
    </source>
</evidence>
<protein>
    <recommendedName>
        <fullName evidence="8">Amino acid transporter transmembrane domain-containing protein</fullName>
    </recommendedName>
</protein>